<dbReference type="GeneID" id="75055902"/>
<protein>
    <submittedName>
        <fullName evidence="1">Uncharacterized protein</fullName>
    </submittedName>
</protein>
<sequence length="55" mass="6465">MSRKMKKPETFIQKRVRGAKRVKSFCGALRRNRRRLGKVFNGVCEIAARVMEKKL</sequence>
<keyword evidence="2" id="KW-1185">Reference proteome</keyword>
<dbReference type="EMBL" id="CP048626">
    <property type="protein sequence ID" value="QIB58395.1"/>
    <property type="molecule type" value="Genomic_DNA"/>
</dbReference>
<evidence type="ECO:0000313" key="1">
    <source>
        <dbReference type="EMBL" id="QIB58395.1"/>
    </source>
</evidence>
<evidence type="ECO:0000313" key="2">
    <source>
        <dbReference type="Proteomes" id="UP000464715"/>
    </source>
</evidence>
<reference evidence="1 2" key="1">
    <citation type="submission" date="2020-02" db="EMBL/GenBank/DDBJ databases">
        <title>Complete genome sequence of Blautia producta JCM 1471(T).</title>
        <authorList>
            <person name="Tourlousse D.M."/>
            <person name="Sakamoto M."/>
            <person name="Miura T."/>
            <person name="Narita K."/>
            <person name="Ohashi A."/>
            <person name="Uchino Y."/>
            <person name="Yamazoe A."/>
            <person name="Kameyama K."/>
            <person name="Terauchi J."/>
            <person name="Ohkuma M."/>
            <person name="Kawasaki H."/>
            <person name="Sekiguchi Y."/>
        </authorList>
    </citation>
    <scope>NUCLEOTIDE SEQUENCE [LARGE SCALE GENOMIC DNA]</scope>
    <source>
        <strain evidence="1 2">JCM 1471</strain>
    </source>
</reference>
<organism evidence="1 2">
    <name type="scientific">Blautia producta ATCC 27340 = DSM 2950</name>
    <dbReference type="NCBI Taxonomy" id="1121114"/>
    <lineage>
        <taxon>Bacteria</taxon>
        <taxon>Bacillati</taxon>
        <taxon>Bacillota</taxon>
        <taxon>Clostridia</taxon>
        <taxon>Lachnospirales</taxon>
        <taxon>Lachnospiraceae</taxon>
        <taxon>Blautia</taxon>
    </lineage>
</organism>
<accession>A0ABX6JFR9</accession>
<gene>
    <name evidence="1" type="ORF">GXM18_28410</name>
</gene>
<dbReference type="Proteomes" id="UP000464715">
    <property type="component" value="Chromosome"/>
</dbReference>
<name>A0ABX6JFR9_9FIRM</name>
<proteinExistence type="predicted"/>
<dbReference type="RefSeq" id="WP_018596434.1">
    <property type="nucleotide sequence ID" value="NZ_CP048626.1"/>
</dbReference>